<evidence type="ECO:0000313" key="2">
    <source>
        <dbReference type="EMBL" id="VFJ57100.1"/>
    </source>
</evidence>
<dbReference type="EMBL" id="CAADFA010000185">
    <property type="protein sequence ID" value="VFJ56791.1"/>
    <property type="molecule type" value="Genomic_DNA"/>
</dbReference>
<protein>
    <submittedName>
        <fullName evidence="2">Uncharacterized protein</fullName>
    </submittedName>
</protein>
<gene>
    <name evidence="2" type="ORF">BECKFM1743A_GA0114220_101825</name>
    <name evidence="3" type="ORF">BECKFM1743B_GA0114221_101832</name>
    <name evidence="1" type="ORF">BECKFM1743C_GA0114222_101852</name>
</gene>
<dbReference type="EMBL" id="CAADFL010000183">
    <property type="protein sequence ID" value="VFK11463.1"/>
    <property type="molecule type" value="Genomic_DNA"/>
</dbReference>
<sequence length="60" mass="6955">MSSEEKLREGRILPQVENTPADMFFDRNHLISVSSEEKLRELSVDVLNAKYLLQRCETTS</sequence>
<evidence type="ECO:0000313" key="3">
    <source>
        <dbReference type="EMBL" id="VFK11463.1"/>
    </source>
</evidence>
<organism evidence="2">
    <name type="scientific">Candidatus Kentrum sp. FM</name>
    <dbReference type="NCBI Taxonomy" id="2126340"/>
    <lineage>
        <taxon>Bacteria</taxon>
        <taxon>Pseudomonadati</taxon>
        <taxon>Pseudomonadota</taxon>
        <taxon>Gammaproteobacteria</taxon>
        <taxon>Candidatus Kentrum</taxon>
    </lineage>
</organism>
<proteinExistence type="predicted"/>
<evidence type="ECO:0000313" key="1">
    <source>
        <dbReference type="EMBL" id="VFJ56791.1"/>
    </source>
</evidence>
<accession>A0A450SSZ1</accession>
<dbReference type="AlphaFoldDB" id="A0A450SSZ1"/>
<reference evidence="2" key="1">
    <citation type="submission" date="2019-02" db="EMBL/GenBank/DDBJ databases">
        <authorList>
            <person name="Gruber-Vodicka R. H."/>
            <person name="Seah K. B. B."/>
        </authorList>
    </citation>
    <scope>NUCLEOTIDE SEQUENCE</scope>
    <source>
        <strain evidence="2">BECK_BZ163</strain>
        <strain evidence="3">BECK_BZ164</strain>
        <strain evidence="1">BECK_BZ165</strain>
    </source>
</reference>
<dbReference type="EMBL" id="CAADEZ010000182">
    <property type="protein sequence ID" value="VFJ57100.1"/>
    <property type="molecule type" value="Genomic_DNA"/>
</dbReference>
<name>A0A450SSZ1_9GAMM</name>